<evidence type="ECO:0000313" key="8">
    <source>
        <dbReference type="Proteomes" id="UP000242415"/>
    </source>
</evidence>
<dbReference type="Proteomes" id="UP000242415">
    <property type="component" value="Unassembled WGS sequence"/>
</dbReference>
<dbReference type="EMBL" id="FNPH01000001">
    <property type="protein sequence ID" value="SDX90240.1"/>
    <property type="molecule type" value="Genomic_DNA"/>
</dbReference>
<accession>A0A1H3FH36</accession>
<feature type="transmembrane region" description="Helical" evidence="5">
    <location>
        <begin position="15"/>
        <end position="35"/>
    </location>
</feature>
<protein>
    <recommendedName>
        <fullName evidence="6">DUF202 domain-containing protein</fullName>
    </recommendedName>
</protein>
<organism evidence="7 8">
    <name type="scientific">Micromonospora pattaloongensis</name>
    <dbReference type="NCBI Taxonomy" id="405436"/>
    <lineage>
        <taxon>Bacteria</taxon>
        <taxon>Bacillati</taxon>
        <taxon>Actinomycetota</taxon>
        <taxon>Actinomycetes</taxon>
        <taxon>Micromonosporales</taxon>
        <taxon>Micromonosporaceae</taxon>
        <taxon>Micromonospora</taxon>
    </lineage>
</organism>
<feature type="transmembrane region" description="Helical" evidence="5">
    <location>
        <begin position="42"/>
        <end position="64"/>
    </location>
</feature>
<dbReference type="InterPro" id="IPR003807">
    <property type="entry name" value="DUF202"/>
</dbReference>
<keyword evidence="4 5" id="KW-0472">Membrane</keyword>
<evidence type="ECO:0000256" key="1">
    <source>
        <dbReference type="ARBA" id="ARBA00004127"/>
    </source>
</evidence>
<evidence type="ECO:0000256" key="2">
    <source>
        <dbReference type="ARBA" id="ARBA00022692"/>
    </source>
</evidence>
<proteinExistence type="predicted"/>
<evidence type="ECO:0000256" key="3">
    <source>
        <dbReference type="ARBA" id="ARBA00022989"/>
    </source>
</evidence>
<evidence type="ECO:0000256" key="4">
    <source>
        <dbReference type="ARBA" id="ARBA00023136"/>
    </source>
</evidence>
<feature type="domain" description="DUF202" evidence="6">
    <location>
        <begin position="4"/>
        <end position="62"/>
    </location>
</feature>
<feature type="transmembrane region" description="Helical" evidence="5">
    <location>
        <begin position="76"/>
        <end position="98"/>
    </location>
</feature>
<sequence>MPRDPGLQPERTRLAWRRSALALTGVTVLALRLAITRGTLGALLAAATLLGWATLVVVGSRRIAALRTPVATGPTVPLAALLVAGFAVIGLVLVVTGVGPAPR</sequence>
<keyword evidence="8" id="KW-1185">Reference proteome</keyword>
<dbReference type="AlphaFoldDB" id="A0A1H3FH36"/>
<keyword evidence="3 5" id="KW-1133">Transmembrane helix</keyword>
<dbReference type="RefSeq" id="WP_091549834.1">
    <property type="nucleotide sequence ID" value="NZ_FNPH01000001.1"/>
</dbReference>
<gene>
    <name evidence="7" type="ORF">SAMN05444365_1015</name>
</gene>
<name>A0A1H3FH36_9ACTN</name>
<dbReference type="STRING" id="405436.SAMN05444365_1015"/>
<reference evidence="8" key="1">
    <citation type="submission" date="2016-10" db="EMBL/GenBank/DDBJ databases">
        <authorList>
            <person name="Varghese N."/>
            <person name="Submissions S."/>
        </authorList>
    </citation>
    <scope>NUCLEOTIDE SEQUENCE [LARGE SCALE GENOMIC DNA]</scope>
    <source>
        <strain evidence="8">DSM 45245</strain>
    </source>
</reference>
<dbReference type="GO" id="GO:0012505">
    <property type="term" value="C:endomembrane system"/>
    <property type="evidence" value="ECO:0007669"/>
    <property type="project" value="UniProtKB-SubCell"/>
</dbReference>
<keyword evidence="2 5" id="KW-0812">Transmembrane</keyword>
<evidence type="ECO:0000259" key="6">
    <source>
        <dbReference type="Pfam" id="PF02656"/>
    </source>
</evidence>
<dbReference type="Pfam" id="PF02656">
    <property type="entry name" value="DUF202"/>
    <property type="match status" value="1"/>
</dbReference>
<evidence type="ECO:0000313" key="7">
    <source>
        <dbReference type="EMBL" id="SDX90240.1"/>
    </source>
</evidence>
<comment type="subcellular location">
    <subcellularLocation>
        <location evidence="1">Endomembrane system</location>
        <topology evidence="1">Multi-pass membrane protein</topology>
    </subcellularLocation>
</comment>
<evidence type="ECO:0000256" key="5">
    <source>
        <dbReference type="SAM" id="Phobius"/>
    </source>
</evidence>